<keyword evidence="4" id="KW-0812">Transmembrane</keyword>
<keyword evidence="4" id="KW-0472">Membrane</keyword>
<keyword evidence="2" id="KW-0813">Transport</keyword>
<evidence type="ECO:0000256" key="2">
    <source>
        <dbReference type="ARBA" id="ARBA00022448"/>
    </source>
</evidence>
<organism evidence="5">
    <name type="scientific">Lotharella globosa</name>
    <dbReference type="NCBI Taxonomy" id="91324"/>
    <lineage>
        <taxon>Eukaryota</taxon>
        <taxon>Sar</taxon>
        <taxon>Rhizaria</taxon>
        <taxon>Cercozoa</taxon>
        <taxon>Chlorarachniophyceae</taxon>
        <taxon>Lotharella</taxon>
    </lineage>
</organism>
<dbReference type="InterPro" id="IPR045033">
    <property type="entry name" value="PILS1/3/4/5/7"/>
</dbReference>
<comment type="subcellular location">
    <subcellularLocation>
        <location evidence="1">Endomembrane system</location>
    </subcellularLocation>
</comment>
<reference evidence="5" key="1">
    <citation type="submission" date="2021-01" db="EMBL/GenBank/DDBJ databases">
        <authorList>
            <person name="Corre E."/>
            <person name="Pelletier E."/>
            <person name="Niang G."/>
            <person name="Scheremetjew M."/>
            <person name="Finn R."/>
            <person name="Kale V."/>
            <person name="Holt S."/>
            <person name="Cochrane G."/>
            <person name="Meng A."/>
            <person name="Brown T."/>
            <person name="Cohen L."/>
        </authorList>
    </citation>
    <scope>NUCLEOTIDE SEQUENCE</scope>
    <source>
        <strain evidence="5">CCCM811</strain>
    </source>
</reference>
<dbReference type="AlphaFoldDB" id="A0A7S3Z5M6"/>
<dbReference type="GO" id="GO:0012505">
    <property type="term" value="C:endomembrane system"/>
    <property type="evidence" value="ECO:0007669"/>
    <property type="project" value="UniProtKB-SubCell"/>
</dbReference>
<evidence type="ECO:0000256" key="3">
    <source>
        <dbReference type="SAM" id="MobiDB-lite"/>
    </source>
</evidence>
<gene>
    <name evidence="5" type="ORF">LGLO00237_LOCUS24202</name>
</gene>
<sequence>MGVGGVVRSCRLKVEKMVRKVYQMLDQLIFSSPPTIGALVGLVIGAIPFTRDLFIQQPTTTAAATTTAATTAITGSEGGLLSGLLGGGVGGFLAGLLGGGGGGGYPILSSVFQALENTAKATTPLSVLVLAGTMASSAMNKKNENMKNIDNKNNDNMQRNQHQGEGEQEEGKGATRRLVLVFLSRFLMIPVATMLGINLALQHNWIPNDPALLIVLLMQAAMPPAQNSVTMLQVADRPLAAQRVARTLLQLYTSKTQHTHTHTPCRKTHNAFFITEFSTERDHFVCICRYIASILPVSLWMTYFLHRTQLA</sequence>
<accession>A0A7S3Z5M6</accession>
<keyword evidence="4" id="KW-1133">Transmembrane helix</keyword>
<feature type="transmembrane region" description="Helical" evidence="4">
    <location>
        <begin position="28"/>
        <end position="49"/>
    </location>
</feature>
<evidence type="ECO:0000256" key="4">
    <source>
        <dbReference type="SAM" id="Phobius"/>
    </source>
</evidence>
<feature type="transmembrane region" description="Helical" evidence="4">
    <location>
        <begin position="178"/>
        <end position="201"/>
    </location>
</feature>
<name>A0A7S3Z5M6_9EUKA</name>
<dbReference type="PANTHER" id="PTHR31651:SF33">
    <property type="entry name" value="PROTEIN PIN-LIKES 1"/>
    <property type="match status" value="1"/>
</dbReference>
<feature type="region of interest" description="Disordered" evidence="3">
    <location>
        <begin position="141"/>
        <end position="171"/>
    </location>
</feature>
<feature type="compositionally biased region" description="Basic and acidic residues" evidence="3">
    <location>
        <begin position="162"/>
        <end position="171"/>
    </location>
</feature>
<feature type="compositionally biased region" description="Basic and acidic residues" evidence="3">
    <location>
        <begin position="141"/>
        <end position="153"/>
    </location>
</feature>
<dbReference type="EMBL" id="HBIV01033910">
    <property type="protein sequence ID" value="CAE0672552.1"/>
    <property type="molecule type" value="Transcribed_RNA"/>
</dbReference>
<protein>
    <submittedName>
        <fullName evidence="5">Uncharacterized protein</fullName>
    </submittedName>
</protein>
<evidence type="ECO:0000256" key="1">
    <source>
        <dbReference type="ARBA" id="ARBA00004308"/>
    </source>
</evidence>
<evidence type="ECO:0000313" key="5">
    <source>
        <dbReference type="EMBL" id="CAE0672552.1"/>
    </source>
</evidence>
<dbReference type="PANTHER" id="PTHR31651">
    <property type="match status" value="1"/>
</dbReference>
<proteinExistence type="predicted"/>